<dbReference type="GO" id="GO:0003700">
    <property type="term" value="F:DNA-binding transcription factor activity"/>
    <property type="evidence" value="ECO:0007669"/>
    <property type="project" value="InterPro"/>
</dbReference>
<dbReference type="GO" id="GO:0005634">
    <property type="term" value="C:nucleus"/>
    <property type="evidence" value="ECO:0007669"/>
    <property type="project" value="UniProtKB-SubCell"/>
</dbReference>
<dbReference type="PANTHER" id="PTHR46910">
    <property type="entry name" value="TRANSCRIPTION FACTOR PDR1"/>
    <property type="match status" value="1"/>
</dbReference>
<dbReference type="CDD" id="cd12148">
    <property type="entry name" value="fungal_TF_MHR"/>
    <property type="match status" value="1"/>
</dbReference>
<evidence type="ECO:0000313" key="7">
    <source>
        <dbReference type="EMBL" id="OJK03474.1"/>
    </source>
</evidence>
<evidence type="ECO:0000313" key="8">
    <source>
        <dbReference type="Proteomes" id="UP000184546"/>
    </source>
</evidence>
<comment type="subcellular location">
    <subcellularLocation>
        <location evidence="1">Nucleus</location>
    </subcellularLocation>
</comment>
<evidence type="ECO:0000256" key="5">
    <source>
        <dbReference type="ARBA" id="ARBA00023242"/>
    </source>
</evidence>
<sequence>MVRSTLSYLITPSPALSVSQPWSLGGMILPALGSQTDISLGAQPHIDQALPLPGLLLLKGTFNTKFLGLSSVGTTISTCLKYSASESASVLEAKSIDHLVQGIRHLDEFTMSEPVSANVDRLPSMDIADKGITAYIENVHLRYAIVGMQHLEIWRDTYSDKTLMKDPVTFSRLCLLTTIGLLSMPHKQGCDSTSPWAKEIHSIYEGAWSLLTAVLASPYIDAVELLLLHTLHLLYSGKLGIVWVNCGLVIRVAQSLGLHRNSPIQLGLSEEQIQRRARLWEVSYALDAFLSLSEGRPPAITEQHADGVLLSLSLGPGTFPVKRPVGTIHTWHVHLAIIANRLSPLLNRVEAGSWLLEYLSMLDRDLIKWRDAIPIECRPEEENLAKAELYTAVSWLHLQYFNLMRTIHWVSFVISAQYTNQSSILGQYGPRIRSSETICLTAARSLVVTLNNAISAPGYIGRFTGIPISYCMAAISVIFRKIHKQLDIVSARTNLEFLRAGTLHILQSLTAAGSVEHVRALFADLQRVAENAINRVSAATA</sequence>
<keyword evidence="4" id="KW-0804">Transcription</keyword>
<evidence type="ECO:0000256" key="3">
    <source>
        <dbReference type="ARBA" id="ARBA00023125"/>
    </source>
</evidence>
<evidence type="ECO:0000256" key="2">
    <source>
        <dbReference type="ARBA" id="ARBA00023015"/>
    </source>
</evidence>
<keyword evidence="8" id="KW-1185">Reference proteome</keyword>
<reference evidence="8" key="1">
    <citation type="journal article" date="2017" name="Genome Biol.">
        <title>Comparative genomics reveals high biological diversity and specific adaptations in the industrially and medically important fungal genus Aspergillus.</title>
        <authorList>
            <person name="de Vries R.P."/>
            <person name="Riley R."/>
            <person name="Wiebenga A."/>
            <person name="Aguilar-Osorio G."/>
            <person name="Amillis S."/>
            <person name="Uchima C.A."/>
            <person name="Anderluh G."/>
            <person name="Asadollahi M."/>
            <person name="Askin M."/>
            <person name="Barry K."/>
            <person name="Battaglia E."/>
            <person name="Bayram O."/>
            <person name="Benocci T."/>
            <person name="Braus-Stromeyer S.A."/>
            <person name="Caldana C."/>
            <person name="Canovas D."/>
            <person name="Cerqueira G.C."/>
            <person name="Chen F."/>
            <person name="Chen W."/>
            <person name="Choi C."/>
            <person name="Clum A."/>
            <person name="Dos Santos R.A."/>
            <person name="Damasio A.R."/>
            <person name="Diallinas G."/>
            <person name="Emri T."/>
            <person name="Fekete E."/>
            <person name="Flipphi M."/>
            <person name="Freyberg S."/>
            <person name="Gallo A."/>
            <person name="Gournas C."/>
            <person name="Habgood R."/>
            <person name="Hainaut M."/>
            <person name="Harispe M.L."/>
            <person name="Henrissat B."/>
            <person name="Hilden K.S."/>
            <person name="Hope R."/>
            <person name="Hossain A."/>
            <person name="Karabika E."/>
            <person name="Karaffa L."/>
            <person name="Karanyi Z."/>
            <person name="Krasevec N."/>
            <person name="Kuo A."/>
            <person name="Kusch H."/>
            <person name="LaButti K."/>
            <person name="Lagendijk E.L."/>
            <person name="Lapidus A."/>
            <person name="Levasseur A."/>
            <person name="Lindquist E."/>
            <person name="Lipzen A."/>
            <person name="Logrieco A.F."/>
            <person name="MacCabe A."/>
            <person name="Maekelae M.R."/>
            <person name="Malavazi I."/>
            <person name="Melin P."/>
            <person name="Meyer V."/>
            <person name="Mielnichuk N."/>
            <person name="Miskei M."/>
            <person name="Molnar A.P."/>
            <person name="Mule G."/>
            <person name="Ngan C.Y."/>
            <person name="Orejas M."/>
            <person name="Orosz E."/>
            <person name="Ouedraogo J.P."/>
            <person name="Overkamp K.M."/>
            <person name="Park H.-S."/>
            <person name="Perrone G."/>
            <person name="Piumi F."/>
            <person name="Punt P.J."/>
            <person name="Ram A.F."/>
            <person name="Ramon A."/>
            <person name="Rauscher S."/>
            <person name="Record E."/>
            <person name="Riano-Pachon D.M."/>
            <person name="Robert V."/>
            <person name="Roehrig J."/>
            <person name="Ruller R."/>
            <person name="Salamov A."/>
            <person name="Salih N.S."/>
            <person name="Samson R.A."/>
            <person name="Sandor E."/>
            <person name="Sanguinetti M."/>
            <person name="Schuetze T."/>
            <person name="Sepcic K."/>
            <person name="Shelest E."/>
            <person name="Sherlock G."/>
            <person name="Sophianopoulou V."/>
            <person name="Squina F.M."/>
            <person name="Sun H."/>
            <person name="Susca A."/>
            <person name="Todd R.B."/>
            <person name="Tsang A."/>
            <person name="Unkles S.E."/>
            <person name="van de Wiele N."/>
            <person name="van Rossen-Uffink D."/>
            <person name="Oliveira J.V."/>
            <person name="Vesth T.C."/>
            <person name="Visser J."/>
            <person name="Yu J.-H."/>
            <person name="Zhou M."/>
            <person name="Andersen M.R."/>
            <person name="Archer D.B."/>
            <person name="Baker S.E."/>
            <person name="Benoit I."/>
            <person name="Brakhage A.A."/>
            <person name="Braus G.H."/>
            <person name="Fischer R."/>
            <person name="Frisvad J.C."/>
            <person name="Goldman G.H."/>
            <person name="Houbraken J."/>
            <person name="Oakley B."/>
            <person name="Pocsi I."/>
            <person name="Scazzocchio C."/>
            <person name="Seiboth B."/>
            <person name="vanKuyk P.A."/>
            <person name="Wortman J."/>
            <person name="Dyer P.S."/>
            <person name="Grigoriev I.V."/>
        </authorList>
    </citation>
    <scope>NUCLEOTIDE SEQUENCE [LARGE SCALE GENOMIC DNA]</scope>
    <source>
        <strain evidence="8">ATCC 16872 / CBS 172.66 / WB 5094</strain>
    </source>
</reference>
<organism evidence="7 8">
    <name type="scientific">Aspergillus aculeatus (strain ATCC 16872 / CBS 172.66 / WB 5094)</name>
    <dbReference type="NCBI Taxonomy" id="690307"/>
    <lineage>
        <taxon>Eukaryota</taxon>
        <taxon>Fungi</taxon>
        <taxon>Dikarya</taxon>
        <taxon>Ascomycota</taxon>
        <taxon>Pezizomycotina</taxon>
        <taxon>Eurotiomycetes</taxon>
        <taxon>Eurotiomycetidae</taxon>
        <taxon>Eurotiales</taxon>
        <taxon>Aspergillaceae</taxon>
        <taxon>Aspergillus</taxon>
        <taxon>Aspergillus subgen. Circumdati</taxon>
    </lineage>
</organism>
<evidence type="ECO:0000259" key="6">
    <source>
        <dbReference type="SMART" id="SM00906"/>
    </source>
</evidence>
<name>A0A1L9X574_ASPA1</name>
<dbReference type="VEuPathDB" id="FungiDB:ASPACDRAFT_75051"/>
<dbReference type="Proteomes" id="UP000184546">
    <property type="component" value="Unassembled WGS sequence"/>
</dbReference>
<keyword evidence="3" id="KW-0238">DNA-binding</keyword>
<protein>
    <recommendedName>
        <fullName evidence="6">Xylanolytic transcriptional activator regulatory domain-containing protein</fullName>
    </recommendedName>
</protein>
<proteinExistence type="predicted"/>
<dbReference type="PANTHER" id="PTHR46910:SF37">
    <property type="entry name" value="ZN(II)2CYS6 TRANSCRIPTION FACTOR (EUROFUNG)"/>
    <property type="match status" value="1"/>
</dbReference>
<dbReference type="EMBL" id="KV878971">
    <property type="protein sequence ID" value="OJK03474.1"/>
    <property type="molecule type" value="Genomic_DNA"/>
</dbReference>
<evidence type="ECO:0000256" key="1">
    <source>
        <dbReference type="ARBA" id="ARBA00004123"/>
    </source>
</evidence>
<dbReference type="InterPro" id="IPR007219">
    <property type="entry name" value="XnlR_reg_dom"/>
</dbReference>
<dbReference type="GeneID" id="30978173"/>
<dbReference type="OrthoDB" id="39175at2759"/>
<dbReference type="SMART" id="SM00906">
    <property type="entry name" value="Fungal_trans"/>
    <property type="match status" value="1"/>
</dbReference>
<evidence type="ECO:0000256" key="4">
    <source>
        <dbReference type="ARBA" id="ARBA00023163"/>
    </source>
</evidence>
<dbReference type="InterPro" id="IPR050987">
    <property type="entry name" value="AtrR-like"/>
</dbReference>
<dbReference type="Pfam" id="PF04082">
    <property type="entry name" value="Fungal_trans"/>
    <property type="match status" value="1"/>
</dbReference>
<dbReference type="GO" id="GO:0006351">
    <property type="term" value="P:DNA-templated transcription"/>
    <property type="evidence" value="ECO:0007669"/>
    <property type="project" value="InterPro"/>
</dbReference>
<gene>
    <name evidence="7" type="ORF">ASPACDRAFT_75051</name>
</gene>
<feature type="domain" description="Xylanolytic transcriptional activator regulatory" evidence="6">
    <location>
        <begin position="242"/>
        <end position="316"/>
    </location>
</feature>
<dbReference type="GO" id="GO:0003677">
    <property type="term" value="F:DNA binding"/>
    <property type="evidence" value="ECO:0007669"/>
    <property type="project" value="UniProtKB-KW"/>
</dbReference>
<dbReference type="AlphaFoldDB" id="A0A1L9X574"/>
<keyword evidence="5" id="KW-0539">Nucleus</keyword>
<dbReference type="RefSeq" id="XP_020059813.1">
    <property type="nucleotide sequence ID" value="XM_020204359.1"/>
</dbReference>
<keyword evidence="2" id="KW-0805">Transcription regulation</keyword>
<dbReference type="OMA" id="CRPEEEN"/>
<accession>A0A1L9X574</accession>
<dbReference type="GO" id="GO:0008270">
    <property type="term" value="F:zinc ion binding"/>
    <property type="evidence" value="ECO:0007669"/>
    <property type="project" value="InterPro"/>
</dbReference>